<keyword evidence="4" id="KW-0804">Transcription</keyword>
<dbReference type="Pfam" id="PF25601">
    <property type="entry name" value="AAA_lid_14"/>
    <property type="match status" value="1"/>
</dbReference>
<dbReference type="EMBL" id="DYWT01000311">
    <property type="protein sequence ID" value="HJF34193.1"/>
    <property type="molecule type" value="Genomic_DNA"/>
</dbReference>
<evidence type="ECO:0000256" key="4">
    <source>
        <dbReference type="ARBA" id="ARBA00023163"/>
    </source>
</evidence>
<dbReference type="InterPro" id="IPR027417">
    <property type="entry name" value="P-loop_NTPase"/>
</dbReference>
<dbReference type="InterPro" id="IPR002078">
    <property type="entry name" value="Sigma_54_int"/>
</dbReference>
<dbReference type="InterPro" id="IPR009057">
    <property type="entry name" value="Homeodomain-like_sf"/>
</dbReference>
<keyword evidence="1" id="KW-0547">Nucleotide-binding</keyword>
<reference evidence="7" key="2">
    <citation type="submission" date="2021-09" db="EMBL/GenBank/DDBJ databases">
        <authorList>
            <person name="Gilroy R."/>
        </authorList>
    </citation>
    <scope>NUCLEOTIDE SEQUENCE</scope>
    <source>
        <strain evidence="7">CHK171-7178</strain>
    </source>
</reference>
<dbReference type="GO" id="GO:0043565">
    <property type="term" value="F:sequence-specific DNA binding"/>
    <property type="evidence" value="ECO:0007669"/>
    <property type="project" value="InterPro"/>
</dbReference>
<dbReference type="Gene3D" id="3.40.50.300">
    <property type="entry name" value="P-loop containing nucleotide triphosphate hydrolases"/>
    <property type="match status" value="1"/>
</dbReference>
<evidence type="ECO:0000256" key="2">
    <source>
        <dbReference type="ARBA" id="ARBA00022840"/>
    </source>
</evidence>
<dbReference type="PROSITE" id="PS00675">
    <property type="entry name" value="SIGMA54_INTERACT_1"/>
    <property type="match status" value="1"/>
</dbReference>
<dbReference type="InterPro" id="IPR013767">
    <property type="entry name" value="PAS_fold"/>
</dbReference>
<dbReference type="Proteomes" id="UP000698173">
    <property type="component" value="Unassembled WGS sequence"/>
</dbReference>
<dbReference type="Gene3D" id="1.10.8.60">
    <property type="match status" value="1"/>
</dbReference>
<dbReference type="PROSITE" id="PS00688">
    <property type="entry name" value="SIGMA54_INTERACT_3"/>
    <property type="match status" value="1"/>
</dbReference>
<dbReference type="PANTHER" id="PTHR32071:SF57">
    <property type="entry name" value="C4-DICARBOXYLATE TRANSPORT TRANSCRIPTIONAL REGULATORY PROTEIN DCTD"/>
    <property type="match status" value="1"/>
</dbReference>
<dbReference type="Gene3D" id="3.30.450.20">
    <property type="entry name" value="PAS domain"/>
    <property type="match status" value="1"/>
</dbReference>
<evidence type="ECO:0000313" key="8">
    <source>
        <dbReference type="Proteomes" id="UP000698173"/>
    </source>
</evidence>
<dbReference type="Gene3D" id="1.10.10.60">
    <property type="entry name" value="Homeodomain-like"/>
    <property type="match status" value="1"/>
</dbReference>
<dbReference type="PANTHER" id="PTHR32071">
    <property type="entry name" value="TRANSCRIPTIONAL REGULATORY PROTEIN"/>
    <property type="match status" value="1"/>
</dbReference>
<feature type="domain" description="Sigma-54 factor interaction" evidence="5">
    <location>
        <begin position="257"/>
        <end position="487"/>
    </location>
</feature>
<dbReference type="InterPro" id="IPR035965">
    <property type="entry name" value="PAS-like_dom_sf"/>
</dbReference>
<keyword evidence="2" id="KW-0067">ATP-binding</keyword>
<dbReference type="CDD" id="cd00009">
    <property type="entry name" value="AAA"/>
    <property type="match status" value="1"/>
</dbReference>
<dbReference type="InterPro" id="IPR025662">
    <property type="entry name" value="Sigma_54_int_dom_ATP-bd_1"/>
</dbReference>
<feature type="domain" description="PAS" evidence="6">
    <location>
        <begin position="116"/>
        <end position="170"/>
    </location>
</feature>
<evidence type="ECO:0000259" key="6">
    <source>
        <dbReference type="PROSITE" id="PS50112"/>
    </source>
</evidence>
<dbReference type="PROSITE" id="PS50112">
    <property type="entry name" value="PAS"/>
    <property type="match status" value="1"/>
</dbReference>
<dbReference type="PROSITE" id="PS50045">
    <property type="entry name" value="SIGMA54_INTERACT_4"/>
    <property type="match status" value="1"/>
</dbReference>
<sequence>MNFSQKLLNKLIEKEFTLVESMKDEALLAKRIAKEIPKKVFLLTADGPQCVKFVESLNEIIYTPCKVLSVSSTSEEVFNELGATDIALISNDSNEYLGFLTYEVFSKYLLNEYRRAQAYLNTILQTIDESCTVIDDEANVLYWTKGAEKIFSVKEKDIIGQPITKFFNTERLEILNTLRDGTSLYHSQHHARKNLVVMINSNPIYFNEEIIGAVVSETDITSQILLNNELYMTSEKLFSLEEEVRKTSPSVNPFSYIKGNSPALKKTLEIASKAATTNAGVLIYGESGVGKELFAKAIHNLREPESAPFVAINCGAIPSGLFESEIFGYEKGAFSGANQKGKKGKVELAKNGTLFLDEIGEMPMDMQVKILRLLQEKKFYTVGGTKELEVDFRVVAATNRDLKELINEGKFREDLYYRLNVVNFKVPPLRERLEDIIELTHYFLYELSVKYNRPIHGISQAVMQSLLQHSWPGNIRELKNVIERLVAFSENGEIRIDDLPVDMERIPQSTAADNDVPQAYQPASDEKLSLNEQLKIYEKDIILKELGKADGNKLLCAKNLEITRATLYNRMNKLGIKL</sequence>
<evidence type="ECO:0000256" key="3">
    <source>
        <dbReference type="ARBA" id="ARBA00023015"/>
    </source>
</evidence>
<dbReference type="SMART" id="SM00382">
    <property type="entry name" value="AAA"/>
    <property type="match status" value="1"/>
</dbReference>
<keyword evidence="3" id="KW-0805">Transcription regulation</keyword>
<dbReference type="NCBIfam" id="TIGR00229">
    <property type="entry name" value="sensory_box"/>
    <property type="match status" value="1"/>
</dbReference>
<evidence type="ECO:0000256" key="1">
    <source>
        <dbReference type="ARBA" id="ARBA00022741"/>
    </source>
</evidence>
<dbReference type="CDD" id="cd00130">
    <property type="entry name" value="PAS"/>
    <property type="match status" value="1"/>
</dbReference>
<dbReference type="InterPro" id="IPR025944">
    <property type="entry name" value="Sigma_54_int_dom_CS"/>
</dbReference>
<dbReference type="Pfam" id="PF02954">
    <property type="entry name" value="HTH_8"/>
    <property type="match status" value="1"/>
</dbReference>
<dbReference type="SUPFAM" id="SSF52540">
    <property type="entry name" value="P-loop containing nucleoside triphosphate hydrolases"/>
    <property type="match status" value="1"/>
</dbReference>
<organism evidence="7 8">
    <name type="scientific">Sporosarcina psychrophila</name>
    <name type="common">Bacillus psychrophilus</name>
    <dbReference type="NCBI Taxonomy" id="1476"/>
    <lineage>
        <taxon>Bacteria</taxon>
        <taxon>Bacillati</taxon>
        <taxon>Bacillota</taxon>
        <taxon>Bacilli</taxon>
        <taxon>Bacillales</taxon>
        <taxon>Caryophanaceae</taxon>
        <taxon>Sporosarcina</taxon>
    </lineage>
</organism>
<dbReference type="InterPro" id="IPR003593">
    <property type="entry name" value="AAA+_ATPase"/>
</dbReference>
<dbReference type="SMART" id="SM00091">
    <property type="entry name" value="PAS"/>
    <property type="match status" value="1"/>
</dbReference>
<dbReference type="AlphaFoldDB" id="A0A921G3F0"/>
<dbReference type="InterPro" id="IPR002197">
    <property type="entry name" value="HTH_Fis"/>
</dbReference>
<dbReference type="SUPFAM" id="SSF46689">
    <property type="entry name" value="Homeodomain-like"/>
    <property type="match status" value="1"/>
</dbReference>
<accession>A0A921G3F0</accession>
<dbReference type="InterPro" id="IPR058031">
    <property type="entry name" value="AAA_lid_NorR"/>
</dbReference>
<dbReference type="Pfam" id="PF00989">
    <property type="entry name" value="PAS"/>
    <property type="match status" value="1"/>
</dbReference>
<protein>
    <submittedName>
        <fullName evidence="7">Sigma 54-interacting transcriptional regulator</fullName>
    </submittedName>
</protein>
<dbReference type="SUPFAM" id="SSF55785">
    <property type="entry name" value="PYP-like sensor domain (PAS domain)"/>
    <property type="match status" value="1"/>
</dbReference>
<comment type="caution">
    <text evidence="7">The sequence shown here is derived from an EMBL/GenBank/DDBJ whole genome shotgun (WGS) entry which is preliminary data.</text>
</comment>
<dbReference type="GO" id="GO:0005524">
    <property type="term" value="F:ATP binding"/>
    <property type="evidence" value="ECO:0007669"/>
    <property type="project" value="UniProtKB-KW"/>
</dbReference>
<dbReference type="Pfam" id="PF00158">
    <property type="entry name" value="Sigma54_activat"/>
    <property type="match status" value="1"/>
</dbReference>
<evidence type="ECO:0000259" key="5">
    <source>
        <dbReference type="PROSITE" id="PS50045"/>
    </source>
</evidence>
<dbReference type="InterPro" id="IPR000014">
    <property type="entry name" value="PAS"/>
</dbReference>
<gene>
    <name evidence="7" type="ORF">K8V56_20720</name>
</gene>
<dbReference type="FunFam" id="3.40.50.300:FF:000006">
    <property type="entry name" value="DNA-binding transcriptional regulator NtrC"/>
    <property type="match status" value="1"/>
</dbReference>
<name>A0A921G3F0_SPOPS</name>
<reference evidence="7" key="1">
    <citation type="journal article" date="2021" name="PeerJ">
        <title>Extensive microbial diversity within the chicken gut microbiome revealed by metagenomics and culture.</title>
        <authorList>
            <person name="Gilroy R."/>
            <person name="Ravi A."/>
            <person name="Getino M."/>
            <person name="Pursley I."/>
            <person name="Horton D.L."/>
            <person name="Alikhan N.F."/>
            <person name="Baker D."/>
            <person name="Gharbi K."/>
            <person name="Hall N."/>
            <person name="Watson M."/>
            <person name="Adriaenssens E.M."/>
            <person name="Foster-Nyarko E."/>
            <person name="Jarju S."/>
            <person name="Secka A."/>
            <person name="Antonio M."/>
            <person name="Oren A."/>
            <person name="Chaudhuri R.R."/>
            <person name="La Ragione R."/>
            <person name="Hildebrand F."/>
            <person name="Pallen M.J."/>
        </authorList>
    </citation>
    <scope>NUCLEOTIDE SEQUENCE</scope>
    <source>
        <strain evidence="7">CHK171-7178</strain>
    </source>
</reference>
<dbReference type="GO" id="GO:0006355">
    <property type="term" value="P:regulation of DNA-templated transcription"/>
    <property type="evidence" value="ECO:0007669"/>
    <property type="project" value="InterPro"/>
</dbReference>
<evidence type="ECO:0000313" key="7">
    <source>
        <dbReference type="EMBL" id="HJF34193.1"/>
    </source>
</evidence>
<proteinExistence type="predicted"/>